<dbReference type="Gene3D" id="3.30.450.40">
    <property type="match status" value="1"/>
</dbReference>
<dbReference type="KEGG" id="tau:Tola_2087"/>
<dbReference type="InterPro" id="IPR003607">
    <property type="entry name" value="HD/PDEase_dom"/>
</dbReference>
<evidence type="ECO:0000259" key="1">
    <source>
        <dbReference type="PROSITE" id="PS51832"/>
    </source>
</evidence>
<sequence length="372" mass="41705">MQTQMNELPMTRQDLSQRLANLHEIIRGRYDFIDRISIAIYDAKNDLLKTFVGSTSDGIPLQGYEAHLADVPSLQALIHSRKSRIVQDMDAVFNSHSDHTGWLRSQNYLSSYTIPIFQGNLFVAFLFFDSKKADAFQQETVHFLDVFADLAAHLYLIELAAVKSLINTVHLATDFARIRDLETGNHLDRMAKYSRLIARGVAEQYQLSDEFIEYLHLFAPLHDIGKVGIPDKVLLKAGKLGTAEWEIMQRHVQLGTMMIDQMVNDLGLNLDNASAIMRNIVAGHHERGDGSGYPQGLKLEQIPIEARIVAIADVYDALSTARPYKTAWTEEDVIAELQKEVAAGRLDATCVAALLNATEERLAIQARFADPV</sequence>
<dbReference type="OrthoDB" id="9802066at2"/>
<dbReference type="PANTHER" id="PTHR45228:SF1">
    <property type="entry name" value="CYCLIC DI-GMP PHOSPHODIESTERASE TM_0186"/>
    <property type="match status" value="1"/>
</dbReference>
<dbReference type="PANTHER" id="PTHR45228">
    <property type="entry name" value="CYCLIC DI-GMP PHOSPHODIESTERASE TM_0186-RELATED"/>
    <property type="match status" value="1"/>
</dbReference>
<dbReference type="SUPFAM" id="SSF55781">
    <property type="entry name" value="GAF domain-like"/>
    <property type="match status" value="1"/>
</dbReference>
<dbReference type="PROSITE" id="PS51832">
    <property type="entry name" value="HD_GYP"/>
    <property type="match status" value="1"/>
</dbReference>
<dbReference type="SUPFAM" id="SSF109604">
    <property type="entry name" value="HD-domain/PDEase-like"/>
    <property type="match status" value="1"/>
</dbReference>
<dbReference type="EMBL" id="CP001616">
    <property type="protein sequence ID" value="ACQ93686.1"/>
    <property type="molecule type" value="Genomic_DNA"/>
</dbReference>
<keyword evidence="2" id="KW-0378">Hydrolase</keyword>
<evidence type="ECO:0000313" key="2">
    <source>
        <dbReference type="EMBL" id="ACQ93686.1"/>
    </source>
</evidence>
<dbReference type="STRING" id="595494.Tola_2087"/>
<dbReference type="Pfam" id="PF13487">
    <property type="entry name" value="HD_5"/>
    <property type="match status" value="1"/>
</dbReference>
<dbReference type="RefSeq" id="WP_015879154.1">
    <property type="nucleotide sequence ID" value="NC_012691.1"/>
</dbReference>
<dbReference type="SMART" id="SM00471">
    <property type="entry name" value="HDc"/>
    <property type="match status" value="1"/>
</dbReference>
<name>C4L840_TOLAT</name>
<dbReference type="GO" id="GO:0008081">
    <property type="term" value="F:phosphoric diester hydrolase activity"/>
    <property type="evidence" value="ECO:0007669"/>
    <property type="project" value="UniProtKB-ARBA"/>
</dbReference>
<proteinExistence type="predicted"/>
<evidence type="ECO:0000313" key="3">
    <source>
        <dbReference type="Proteomes" id="UP000009073"/>
    </source>
</evidence>
<protein>
    <submittedName>
        <fullName evidence="2">Metal dependent phosphohydrolase</fullName>
    </submittedName>
</protein>
<accession>C4L840</accession>
<feature type="domain" description="HD-GYP" evidence="1">
    <location>
        <begin position="161"/>
        <end position="370"/>
    </location>
</feature>
<dbReference type="InterPro" id="IPR052020">
    <property type="entry name" value="Cyclic_di-GMP/3'3'-cGAMP_PDE"/>
</dbReference>
<reference evidence="3" key="1">
    <citation type="submission" date="2009-05" db="EMBL/GenBank/DDBJ databases">
        <title>Complete sequence of Tolumonas auensis DSM 9187.</title>
        <authorList>
            <consortium name="US DOE Joint Genome Institute"/>
            <person name="Lucas S."/>
            <person name="Copeland A."/>
            <person name="Lapidus A."/>
            <person name="Glavina del Rio T."/>
            <person name="Tice H."/>
            <person name="Bruce D."/>
            <person name="Goodwin L."/>
            <person name="Pitluck S."/>
            <person name="Chertkov O."/>
            <person name="Brettin T."/>
            <person name="Detter J.C."/>
            <person name="Han C."/>
            <person name="Larimer F."/>
            <person name="Land M."/>
            <person name="Hauser L."/>
            <person name="Kyrpides N."/>
            <person name="Mikhailova N."/>
            <person name="Spring S."/>
            <person name="Beller H."/>
        </authorList>
    </citation>
    <scope>NUCLEOTIDE SEQUENCE [LARGE SCALE GENOMIC DNA]</scope>
    <source>
        <strain evidence="3">DSM 9187 / TA4</strain>
    </source>
</reference>
<dbReference type="HOGENOM" id="CLU_000445_92_13_6"/>
<dbReference type="Pfam" id="PF01590">
    <property type="entry name" value="GAF"/>
    <property type="match status" value="1"/>
</dbReference>
<organism evidence="2 3">
    <name type="scientific">Tolumonas auensis (strain DSM 9187 / NBRC 110442 / TA 4)</name>
    <dbReference type="NCBI Taxonomy" id="595494"/>
    <lineage>
        <taxon>Bacteria</taxon>
        <taxon>Pseudomonadati</taxon>
        <taxon>Pseudomonadota</taxon>
        <taxon>Gammaproteobacteria</taxon>
        <taxon>Aeromonadales</taxon>
        <taxon>Aeromonadaceae</taxon>
        <taxon>Tolumonas</taxon>
    </lineage>
</organism>
<dbReference type="InterPro" id="IPR029016">
    <property type="entry name" value="GAF-like_dom_sf"/>
</dbReference>
<reference evidence="2 3" key="2">
    <citation type="journal article" date="2011" name="Stand. Genomic Sci.">
        <title>Complete genome sequence of Tolumonas auensis type strain (TA 4).</title>
        <authorList>
            <person name="Chertkov O."/>
            <person name="Copeland A."/>
            <person name="Lucas S."/>
            <person name="Lapidus A."/>
            <person name="Berry K.W."/>
            <person name="Detter J.C."/>
            <person name="Del Rio T.G."/>
            <person name="Hammon N."/>
            <person name="Dalin E."/>
            <person name="Tice H."/>
            <person name="Pitluck S."/>
            <person name="Richardson P."/>
            <person name="Bruce D."/>
            <person name="Goodwin L."/>
            <person name="Han C."/>
            <person name="Tapia R."/>
            <person name="Saunders E."/>
            <person name="Schmutz J."/>
            <person name="Brettin T."/>
            <person name="Larimer F."/>
            <person name="Land M."/>
            <person name="Hauser L."/>
            <person name="Spring S."/>
            <person name="Rohde M."/>
            <person name="Kyrpides N.C."/>
            <person name="Ivanova N."/>
            <person name="Goker M."/>
            <person name="Beller H.R."/>
            <person name="Klenk H.P."/>
            <person name="Woyke T."/>
        </authorList>
    </citation>
    <scope>NUCLEOTIDE SEQUENCE [LARGE SCALE GENOMIC DNA]</scope>
    <source>
        <strain evidence="3">DSM 9187 / TA4</strain>
    </source>
</reference>
<dbReference type="CDD" id="cd00077">
    <property type="entry name" value="HDc"/>
    <property type="match status" value="1"/>
</dbReference>
<dbReference type="InterPro" id="IPR037522">
    <property type="entry name" value="HD_GYP_dom"/>
</dbReference>
<keyword evidence="3" id="KW-1185">Reference proteome</keyword>
<dbReference type="AlphaFoldDB" id="C4L840"/>
<dbReference type="InterPro" id="IPR003018">
    <property type="entry name" value="GAF"/>
</dbReference>
<gene>
    <name evidence="2" type="ordered locus">Tola_2087</name>
</gene>
<dbReference type="eggNOG" id="COG3437">
    <property type="taxonomic scope" value="Bacteria"/>
</dbReference>
<dbReference type="Proteomes" id="UP000009073">
    <property type="component" value="Chromosome"/>
</dbReference>
<dbReference type="Gene3D" id="1.10.3210.10">
    <property type="entry name" value="Hypothetical protein af1432"/>
    <property type="match status" value="1"/>
</dbReference>